<dbReference type="SUPFAM" id="SSF52540">
    <property type="entry name" value="P-loop containing nucleoside triphosphate hydrolases"/>
    <property type="match status" value="1"/>
</dbReference>
<comment type="subcellular location">
    <subcellularLocation>
        <location evidence="4">Nucleus</location>
    </subcellularLocation>
</comment>
<feature type="compositionally biased region" description="Low complexity" evidence="5">
    <location>
        <begin position="17"/>
        <end position="37"/>
    </location>
</feature>
<dbReference type="PIRSF" id="PIRSF036578">
    <property type="entry name" value="RFC1"/>
    <property type="match status" value="1"/>
</dbReference>
<dbReference type="InterPro" id="IPR027417">
    <property type="entry name" value="P-loop_NTPase"/>
</dbReference>
<dbReference type="SMART" id="SM00382">
    <property type="entry name" value="AAA"/>
    <property type="match status" value="1"/>
</dbReference>
<feature type="compositionally biased region" description="Low complexity" evidence="5">
    <location>
        <begin position="114"/>
        <end position="126"/>
    </location>
</feature>
<sequence>MAPPKIPDSDDDMVVQSPAKPASKPSSSKPSASTSTASKKRKSTAADVTLSSDASDEDVKPPPKKKSVSAGGGGSTTKKASVKTEDQEDQKALRKKAKKEDEEMEDVKPKKKAVAGPKASSSNAPAKKAKKEVDDDEEEKPKPKPKWPFKGKSSAGPTNPGAFSPSRRHRPEFGGDASKSRRPSQLTEYRTMRGAGSKEIPIGEDNCLAGLTFVFTGELDSLSREEGQDLVKRYGGWVCFRSLAFSLDLAPSSTDTVDCLLLVYSRVTTAPSSKTSYVVLGADAGPKKLEMIKKHRIKTVDEDGFLALIAGGKSQADDPKVKEAKRKEQEKVKEAAKQMGLTKDAPEHLTQLWTTKYAPQKLTDICGNKSSVEKLNKWLELWPKSLASDFKKPGPDAMGTFRCVLISGPPGIGKTTSAHLVAKMQGYDVLELNASDTRSKKLLEEGKIGRLMMGGGTTQAAFKSKISDTTLSGFFKKGDDNDGNGLMVNRKSLIIMDEVDGMSAGDRGGVGALNALIKKTKVPIIAICNDKGNQKMKPLMATCYQMGFRRRFARGSCPSRSIISLDREGLKLDGKVVDQLVQGSQSDIRQIVNMLSTYKLGAKAMDYDQSKKLAKMNEKNALQTPWTLYSKLFGPQAGSAVSGMTLNDKLDVYFQDFNIMPLFVQENYLKGRFSRASGCSGNDLALKNLDLMSRAADAISDGDLVDAMIHGSQQQWSLMPLHGMMSCVRPASLCYGQGGQPNFPAWFGKYSTQGKLSRMLGEIQIRMRLRVSGDRREIRQSYLPTLFPKLVQPLIEEGSDAIPQVMELMDDYYLTKEDWDAIVELGIGEGFTQDEVLKLIPTATKGAFTRKYNSSDHPIPFYKPDGGKAKAKKLASAGEAPDLEEAFVDEDDLADEDDDGADTDDSEASIGKDKLIRNKAAKKGAAAKPKTAAKKAPAKPRKKKSDD</sequence>
<dbReference type="InterPro" id="IPR003959">
    <property type="entry name" value="ATPase_AAA_core"/>
</dbReference>
<dbReference type="InterPro" id="IPR001357">
    <property type="entry name" value="BRCT_dom"/>
</dbReference>
<dbReference type="GO" id="GO:0003677">
    <property type="term" value="F:DNA binding"/>
    <property type="evidence" value="ECO:0007669"/>
    <property type="project" value="InterPro"/>
</dbReference>
<dbReference type="Pfam" id="PF25361">
    <property type="entry name" value="AAA_lid_RFC1"/>
    <property type="match status" value="1"/>
</dbReference>
<dbReference type="FunFam" id="1.20.272.10:FF:000005">
    <property type="entry name" value="Replication factor C subunit 1"/>
    <property type="match status" value="1"/>
</dbReference>
<keyword evidence="3 4" id="KW-0235">DNA replication</keyword>
<feature type="compositionally biased region" description="Basic residues" evidence="5">
    <location>
        <begin position="931"/>
        <end position="947"/>
    </location>
</feature>
<dbReference type="PANTHER" id="PTHR23389:SF6">
    <property type="entry name" value="REPLICATION FACTOR C SUBUNIT 1"/>
    <property type="match status" value="1"/>
</dbReference>
<comment type="similarity">
    <text evidence="1 4">Belongs to the activator 1 large subunit family.</text>
</comment>
<dbReference type="InterPro" id="IPR008921">
    <property type="entry name" value="DNA_pol3_clamp-load_cplx_C"/>
</dbReference>
<dbReference type="OrthoDB" id="446168at2759"/>
<dbReference type="FunFam" id="3.40.50.300:FF:000395">
    <property type="entry name" value="Replication factor C subunit 1"/>
    <property type="match status" value="1"/>
</dbReference>
<dbReference type="GO" id="GO:0006281">
    <property type="term" value="P:DNA repair"/>
    <property type="evidence" value="ECO:0007669"/>
    <property type="project" value="InterPro"/>
</dbReference>
<dbReference type="PROSITE" id="PS50172">
    <property type="entry name" value="BRCT"/>
    <property type="match status" value="1"/>
</dbReference>
<organism evidence="7 8">
    <name type="scientific">Sporidiobolus salmonicolor</name>
    <name type="common">Yeast-like fungus</name>
    <name type="synonym">Sporobolomyces salmonicolor</name>
    <dbReference type="NCBI Taxonomy" id="5005"/>
    <lineage>
        <taxon>Eukaryota</taxon>
        <taxon>Fungi</taxon>
        <taxon>Dikarya</taxon>
        <taxon>Basidiomycota</taxon>
        <taxon>Pucciniomycotina</taxon>
        <taxon>Microbotryomycetes</taxon>
        <taxon>Sporidiobolales</taxon>
        <taxon>Sporidiobolaceae</taxon>
        <taxon>Sporobolomyces</taxon>
    </lineage>
</organism>
<feature type="domain" description="BRCT" evidence="6">
    <location>
        <begin position="203"/>
        <end position="313"/>
    </location>
</feature>
<evidence type="ECO:0000313" key="8">
    <source>
        <dbReference type="Proteomes" id="UP000243876"/>
    </source>
</evidence>
<evidence type="ECO:0000256" key="2">
    <source>
        <dbReference type="ARBA" id="ARBA00020401"/>
    </source>
</evidence>
<protein>
    <recommendedName>
        <fullName evidence="2 4">Replication factor C subunit 1</fullName>
    </recommendedName>
</protein>
<keyword evidence="4" id="KW-0547">Nucleotide-binding</keyword>
<dbReference type="AlphaFoldDB" id="A0A0D6EL64"/>
<evidence type="ECO:0000256" key="5">
    <source>
        <dbReference type="SAM" id="MobiDB-lite"/>
    </source>
</evidence>
<dbReference type="SMART" id="SM00292">
    <property type="entry name" value="BRCT"/>
    <property type="match status" value="1"/>
</dbReference>
<name>A0A0D6EL64_SPOSA</name>
<dbReference type="Pfam" id="PF08519">
    <property type="entry name" value="RFC1"/>
    <property type="match status" value="1"/>
</dbReference>
<dbReference type="Pfam" id="PF00004">
    <property type="entry name" value="AAA"/>
    <property type="match status" value="1"/>
</dbReference>
<evidence type="ECO:0000256" key="3">
    <source>
        <dbReference type="ARBA" id="ARBA00022705"/>
    </source>
</evidence>
<dbReference type="GO" id="GO:0005634">
    <property type="term" value="C:nucleus"/>
    <property type="evidence" value="ECO:0007669"/>
    <property type="project" value="UniProtKB-SubCell"/>
</dbReference>
<dbReference type="GO" id="GO:0003689">
    <property type="term" value="F:DNA clamp loader activity"/>
    <property type="evidence" value="ECO:0007669"/>
    <property type="project" value="UniProtKB-UniRule"/>
</dbReference>
<evidence type="ECO:0000256" key="1">
    <source>
        <dbReference type="ARBA" id="ARBA00006116"/>
    </source>
</evidence>
<evidence type="ECO:0000256" key="4">
    <source>
        <dbReference type="PIRNR" id="PIRNR036578"/>
    </source>
</evidence>
<proteinExistence type="inferred from homology"/>
<evidence type="ECO:0000259" key="6">
    <source>
        <dbReference type="PROSITE" id="PS50172"/>
    </source>
</evidence>
<dbReference type="SUPFAM" id="SSF48019">
    <property type="entry name" value="post-AAA+ oligomerization domain-like"/>
    <property type="match status" value="1"/>
</dbReference>
<keyword evidence="4" id="KW-0539">Nucleus</keyword>
<dbReference type="InterPro" id="IPR013725">
    <property type="entry name" value="DNA_replication_fac_RFC1_C"/>
</dbReference>
<dbReference type="InterPro" id="IPR012178">
    <property type="entry name" value="RFC1"/>
</dbReference>
<dbReference type="InterPro" id="IPR036420">
    <property type="entry name" value="BRCT_dom_sf"/>
</dbReference>
<accession>A0A0D6EL64</accession>
<dbReference type="GO" id="GO:0016887">
    <property type="term" value="F:ATP hydrolysis activity"/>
    <property type="evidence" value="ECO:0007669"/>
    <property type="project" value="InterPro"/>
</dbReference>
<reference evidence="8" key="1">
    <citation type="submission" date="2015-02" db="EMBL/GenBank/DDBJ databases">
        <authorList>
            <person name="Gon?alves P."/>
        </authorList>
    </citation>
    <scope>NUCLEOTIDE SEQUENCE [LARGE SCALE GENOMIC DNA]</scope>
</reference>
<dbReference type="Gene3D" id="3.40.50.300">
    <property type="entry name" value="P-loop containing nucleotide triphosphate hydrolases"/>
    <property type="match status" value="1"/>
</dbReference>
<keyword evidence="4" id="KW-0067">ATP-binding</keyword>
<dbReference type="EMBL" id="CENE01000008">
    <property type="protein sequence ID" value="CEQ40704.1"/>
    <property type="molecule type" value="Genomic_DNA"/>
</dbReference>
<dbReference type="Gene3D" id="3.40.50.10190">
    <property type="entry name" value="BRCT domain"/>
    <property type="match status" value="2"/>
</dbReference>
<dbReference type="PANTHER" id="PTHR23389">
    <property type="entry name" value="CHROMOSOME TRANSMISSION FIDELITY FACTOR 18"/>
    <property type="match status" value="1"/>
</dbReference>
<dbReference type="GO" id="GO:0005524">
    <property type="term" value="F:ATP binding"/>
    <property type="evidence" value="ECO:0007669"/>
    <property type="project" value="UniProtKB-UniRule"/>
</dbReference>
<feature type="compositionally biased region" description="Acidic residues" evidence="5">
    <location>
        <begin position="881"/>
        <end position="907"/>
    </location>
</feature>
<keyword evidence="8" id="KW-1185">Reference proteome</keyword>
<dbReference type="Pfam" id="PF00533">
    <property type="entry name" value="BRCT"/>
    <property type="match status" value="1"/>
</dbReference>
<evidence type="ECO:0000313" key="7">
    <source>
        <dbReference type="EMBL" id="CEQ40704.1"/>
    </source>
</evidence>
<dbReference type="CDD" id="cd00009">
    <property type="entry name" value="AAA"/>
    <property type="match status" value="1"/>
</dbReference>
<dbReference type="Proteomes" id="UP000243876">
    <property type="component" value="Unassembled WGS sequence"/>
</dbReference>
<dbReference type="GO" id="GO:0006271">
    <property type="term" value="P:DNA strand elongation involved in DNA replication"/>
    <property type="evidence" value="ECO:0007669"/>
    <property type="project" value="UniProtKB-ARBA"/>
</dbReference>
<dbReference type="Gene3D" id="1.20.272.10">
    <property type="match status" value="1"/>
</dbReference>
<dbReference type="GO" id="GO:0005663">
    <property type="term" value="C:DNA replication factor C complex"/>
    <property type="evidence" value="ECO:0007669"/>
    <property type="project" value="InterPro"/>
</dbReference>
<dbReference type="InterPro" id="IPR003593">
    <property type="entry name" value="AAA+_ATPase"/>
</dbReference>
<feature type="region of interest" description="Disordered" evidence="5">
    <location>
        <begin position="1"/>
        <end position="191"/>
    </location>
</feature>
<feature type="compositionally biased region" description="Basic and acidic residues" evidence="5">
    <location>
        <begin position="82"/>
        <end position="92"/>
    </location>
</feature>
<feature type="region of interest" description="Disordered" evidence="5">
    <location>
        <begin position="879"/>
        <end position="947"/>
    </location>
</feature>
<gene>
    <name evidence="7" type="primary">SPOSA6832_02363</name>
</gene>